<proteinExistence type="inferred from homology"/>
<comment type="subcellular location">
    <subcellularLocation>
        <location evidence="5">Cytoplasm</location>
    </subcellularLocation>
</comment>
<keyword evidence="2 5" id="KW-0808">Transferase</keyword>
<evidence type="ECO:0000313" key="12">
    <source>
        <dbReference type="EMBL" id="CAI3955497.1"/>
    </source>
</evidence>
<gene>
    <name evidence="5" type="primary">lipB</name>
    <name evidence="12" type="ORF">R53529_LOCUS1968</name>
    <name evidence="11" type="ORF">R53530_LOCUS2044</name>
</gene>
<dbReference type="InterPro" id="IPR020605">
    <property type="entry name" value="Octanoyltransferase_CS"/>
</dbReference>
<dbReference type="InterPro" id="IPR045864">
    <property type="entry name" value="aa-tRNA-synth_II/BPL/LPL"/>
</dbReference>
<comment type="caution">
    <text evidence="11">The sequence shown here is derived from an EMBL/GenBank/DDBJ whole genome shotgun (WGS) entry which is preliminary data.</text>
</comment>
<keyword evidence="11" id="KW-0436">Ligase</keyword>
<dbReference type="GO" id="GO:0005737">
    <property type="term" value="C:cytoplasm"/>
    <property type="evidence" value="ECO:0007669"/>
    <property type="project" value="UniProtKB-SubCell"/>
</dbReference>
<dbReference type="EMBL" id="CAMXCM010000007">
    <property type="protein sequence ID" value="CAI3954645.1"/>
    <property type="molecule type" value="Genomic_DNA"/>
</dbReference>
<keyword evidence="14" id="KW-1185">Reference proteome</keyword>
<dbReference type="HAMAP" id="MF_00013">
    <property type="entry name" value="LipB"/>
    <property type="match status" value="1"/>
</dbReference>
<evidence type="ECO:0000256" key="3">
    <source>
        <dbReference type="ARBA" id="ARBA00023315"/>
    </source>
</evidence>
<dbReference type="SUPFAM" id="SSF55681">
    <property type="entry name" value="Class II aaRS and biotin synthetases"/>
    <property type="match status" value="1"/>
</dbReference>
<sequence length="227" mass="26570">MAFHPLFIQKSKKLVSYPNAIQHMERYVQDIYNEKQPECLWFLEHPPLYTAGTSAKDYDLINTQNYPTFYTNRGGQWTYHGPGQRIIYIMMDLRKDHQAFPSRDIHAFVNAIEDWVILTLRQFNIYAEKRKDRIGLWVINPITKKEEKIAALGIKLTRWISWHGIALNISPNLNDYTGIVPCGLAEFGVTSMEKLGVKCSMDEVDQVLLEQWNHIFPYSLQEKNLFT</sequence>
<feature type="active site" description="Acyl-thioester intermediate" evidence="5 7">
    <location>
        <position position="182"/>
    </location>
</feature>
<dbReference type="Pfam" id="PF21948">
    <property type="entry name" value="LplA-B_cat"/>
    <property type="match status" value="1"/>
</dbReference>
<comment type="miscellaneous">
    <text evidence="5">In the reaction, the free carboxyl group of octanoic acid is attached via an amide linkage to the epsilon-amino group of a specific lysine residue of lipoyl domains of lipoate-dependent enzymes.</text>
</comment>
<evidence type="ECO:0000256" key="6">
    <source>
        <dbReference type="PIRNR" id="PIRNR016262"/>
    </source>
</evidence>
<dbReference type="GO" id="GO:0033819">
    <property type="term" value="F:lipoyl(octanoyl) transferase activity"/>
    <property type="evidence" value="ECO:0007669"/>
    <property type="project" value="UniProtKB-EC"/>
</dbReference>
<comment type="function">
    <text evidence="4 5 6">Catalyzes the transfer of endogenously produced octanoic acid from octanoyl-acyl-carrier-protein onto the lipoyl domains of lipoate-dependent enzymes. Lipoyl-ACP can also act as a substrate although octanoyl-ACP is likely to be the physiological substrate.</text>
</comment>
<dbReference type="Proteomes" id="UP001154255">
    <property type="component" value="Unassembled WGS sequence"/>
</dbReference>
<evidence type="ECO:0000256" key="4">
    <source>
        <dbReference type="ARBA" id="ARBA00024732"/>
    </source>
</evidence>
<dbReference type="Gene3D" id="3.30.930.10">
    <property type="entry name" value="Bira Bifunctional Protein, Domain 2"/>
    <property type="match status" value="1"/>
</dbReference>
<dbReference type="RefSeq" id="WP_271790393.1">
    <property type="nucleotide sequence ID" value="NZ_CAMXCM010000007.1"/>
</dbReference>
<dbReference type="InterPro" id="IPR004143">
    <property type="entry name" value="BPL_LPL_catalytic"/>
</dbReference>
<dbReference type="PROSITE" id="PS01313">
    <property type="entry name" value="LIPB"/>
    <property type="match status" value="1"/>
</dbReference>
<name>A0A9W4XAG2_9PROT</name>
<keyword evidence="5" id="KW-0963">Cytoplasm</keyword>
<dbReference type="NCBIfam" id="NF010921">
    <property type="entry name" value="PRK14341.1"/>
    <property type="match status" value="1"/>
</dbReference>
<evidence type="ECO:0000256" key="9">
    <source>
        <dbReference type="PIRSR" id="PIRSR016262-3"/>
    </source>
</evidence>
<organism evidence="11 13">
    <name type="scientific">Commensalibacter communis</name>
    <dbReference type="NCBI Taxonomy" id="2972786"/>
    <lineage>
        <taxon>Bacteria</taxon>
        <taxon>Pseudomonadati</taxon>
        <taxon>Pseudomonadota</taxon>
        <taxon>Alphaproteobacteria</taxon>
        <taxon>Acetobacterales</taxon>
        <taxon>Acetobacteraceae</taxon>
    </lineage>
</organism>
<feature type="binding site" evidence="5 8">
    <location>
        <begin position="73"/>
        <end position="80"/>
    </location>
    <ligand>
        <name>substrate</name>
    </ligand>
</feature>
<feature type="site" description="Lowers pKa of active site Cys" evidence="5 9">
    <location>
        <position position="148"/>
    </location>
</feature>
<evidence type="ECO:0000256" key="1">
    <source>
        <dbReference type="ARBA" id="ARBA00004821"/>
    </source>
</evidence>
<evidence type="ECO:0000256" key="2">
    <source>
        <dbReference type="ARBA" id="ARBA00022679"/>
    </source>
</evidence>
<dbReference type="PANTHER" id="PTHR10993:SF7">
    <property type="entry name" value="LIPOYLTRANSFERASE 2, MITOCHONDRIAL-RELATED"/>
    <property type="match status" value="1"/>
</dbReference>
<evidence type="ECO:0000256" key="7">
    <source>
        <dbReference type="PIRSR" id="PIRSR016262-1"/>
    </source>
</evidence>
<dbReference type="EMBL" id="CAMXCS010000007">
    <property type="protein sequence ID" value="CAI3955497.1"/>
    <property type="molecule type" value="Genomic_DNA"/>
</dbReference>
<dbReference type="InterPro" id="IPR000544">
    <property type="entry name" value="Octanoyltransferase"/>
</dbReference>
<evidence type="ECO:0000313" key="14">
    <source>
        <dbReference type="Proteomes" id="UP001154259"/>
    </source>
</evidence>
<dbReference type="PROSITE" id="PS51733">
    <property type="entry name" value="BPL_LPL_CATALYTIC"/>
    <property type="match status" value="1"/>
</dbReference>
<dbReference type="EC" id="2.3.1.181" evidence="5 6"/>
<evidence type="ECO:0000256" key="8">
    <source>
        <dbReference type="PIRSR" id="PIRSR016262-2"/>
    </source>
</evidence>
<feature type="binding site" evidence="5 8">
    <location>
        <begin position="151"/>
        <end position="153"/>
    </location>
    <ligand>
        <name>substrate</name>
    </ligand>
</feature>
<dbReference type="CDD" id="cd16444">
    <property type="entry name" value="LipB"/>
    <property type="match status" value="1"/>
</dbReference>
<dbReference type="GO" id="GO:0016874">
    <property type="term" value="F:ligase activity"/>
    <property type="evidence" value="ECO:0007669"/>
    <property type="project" value="UniProtKB-KW"/>
</dbReference>
<comment type="pathway">
    <text evidence="1 5 6">Protein modification; protein lipoylation via endogenous pathway; protein N(6)-(lipoyl)lysine from octanoyl-[acyl-carrier-protein]: step 1/2.</text>
</comment>
<dbReference type="Proteomes" id="UP001154259">
    <property type="component" value="Unassembled WGS sequence"/>
</dbReference>
<reference evidence="11" key="1">
    <citation type="submission" date="2022-10" db="EMBL/GenBank/DDBJ databases">
        <authorList>
            <person name="Botero Cardona J."/>
        </authorList>
    </citation>
    <scope>NUCLEOTIDE SEQUENCE</scope>
    <source>
        <strain evidence="11">LMG 31819</strain>
        <strain evidence="12">R-53529</strain>
    </source>
</reference>
<accession>A0A9W4XAG2</accession>
<dbReference type="NCBIfam" id="TIGR00214">
    <property type="entry name" value="lipB"/>
    <property type="match status" value="1"/>
</dbReference>
<comment type="similarity">
    <text evidence="5 6">Belongs to the LipB family.</text>
</comment>
<evidence type="ECO:0000313" key="11">
    <source>
        <dbReference type="EMBL" id="CAI3954645.1"/>
    </source>
</evidence>
<dbReference type="PANTHER" id="PTHR10993">
    <property type="entry name" value="OCTANOYLTRANSFERASE"/>
    <property type="match status" value="1"/>
</dbReference>
<protein>
    <recommendedName>
        <fullName evidence="5 6">Octanoyltransferase</fullName>
        <ecNumber evidence="5 6">2.3.1.181</ecNumber>
    </recommendedName>
    <alternativeName>
        <fullName evidence="5">Lipoate-protein ligase B</fullName>
    </alternativeName>
    <alternativeName>
        <fullName evidence="5">Lipoyl/octanoyl transferase</fullName>
    </alternativeName>
    <alternativeName>
        <fullName evidence="5">Octanoyl-[acyl-carrier-protein]-protein N-octanoyltransferase</fullName>
    </alternativeName>
</protein>
<evidence type="ECO:0000313" key="13">
    <source>
        <dbReference type="Proteomes" id="UP001154255"/>
    </source>
</evidence>
<comment type="catalytic activity">
    <reaction evidence="5 6">
        <text>octanoyl-[ACP] + L-lysyl-[protein] = N(6)-octanoyl-L-lysyl-[protein] + holo-[ACP] + H(+)</text>
        <dbReference type="Rhea" id="RHEA:17665"/>
        <dbReference type="Rhea" id="RHEA-COMP:9636"/>
        <dbReference type="Rhea" id="RHEA-COMP:9685"/>
        <dbReference type="Rhea" id="RHEA-COMP:9752"/>
        <dbReference type="Rhea" id="RHEA-COMP:9928"/>
        <dbReference type="ChEBI" id="CHEBI:15378"/>
        <dbReference type="ChEBI" id="CHEBI:29969"/>
        <dbReference type="ChEBI" id="CHEBI:64479"/>
        <dbReference type="ChEBI" id="CHEBI:78463"/>
        <dbReference type="ChEBI" id="CHEBI:78809"/>
        <dbReference type="EC" id="2.3.1.181"/>
    </reaction>
</comment>
<evidence type="ECO:0000259" key="10">
    <source>
        <dbReference type="PROSITE" id="PS51733"/>
    </source>
</evidence>
<evidence type="ECO:0000256" key="5">
    <source>
        <dbReference type="HAMAP-Rule" id="MF_00013"/>
    </source>
</evidence>
<dbReference type="PIRSF" id="PIRSF016262">
    <property type="entry name" value="LPLase"/>
    <property type="match status" value="1"/>
</dbReference>
<keyword evidence="3 5" id="KW-0012">Acyltransferase</keyword>
<dbReference type="GO" id="GO:0009249">
    <property type="term" value="P:protein lipoylation"/>
    <property type="evidence" value="ECO:0007669"/>
    <property type="project" value="InterPro"/>
</dbReference>
<feature type="binding site" evidence="5 8">
    <location>
        <begin position="164"/>
        <end position="166"/>
    </location>
    <ligand>
        <name>substrate</name>
    </ligand>
</feature>
<feature type="domain" description="BPL/LPL catalytic" evidence="10">
    <location>
        <begin position="34"/>
        <end position="220"/>
    </location>
</feature>
<dbReference type="AlphaFoldDB" id="A0A9W4XAG2"/>